<evidence type="ECO:0000313" key="3">
    <source>
        <dbReference type="Proteomes" id="UP001595823"/>
    </source>
</evidence>
<protein>
    <submittedName>
        <fullName evidence="2">Helix-turn-helix domain-containing protein</fullName>
    </submittedName>
</protein>
<dbReference type="Pfam" id="PF13560">
    <property type="entry name" value="HTH_31"/>
    <property type="match status" value="1"/>
</dbReference>
<accession>A0ABV8U1A2</accession>
<organism evidence="2 3">
    <name type="scientific">Salininema proteolyticum</name>
    <dbReference type="NCBI Taxonomy" id="1607685"/>
    <lineage>
        <taxon>Bacteria</taxon>
        <taxon>Bacillati</taxon>
        <taxon>Actinomycetota</taxon>
        <taxon>Actinomycetes</taxon>
        <taxon>Glycomycetales</taxon>
        <taxon>Glycomycetaceae</taxon>
        <taxon>Salininema</taxon>
    </lineage>
</organism>
<dbReference type="InterPro" id="IPR010982">
    <property type="entry name" value="Lambda_DNA-bd_dom_sf"/>
</dbReference>
<evidence type="ECO:0000313" key="2">
    <source>
        <dbReference type="EMBL" id="MFC4336606.1"/>
    </source>
</evidence>
<dbReference type="InterPro" id="IPR001387">
    <property type="entry name" value="Cro/C1-type_HTH"/>
</dbReference>
<gene>
    <name evidence="2" type="ORF">ACFPET_15490</name>
</gene>
<name>A0ABV8U1A2_9ACTN</name>
<dbReference type="Gene3D" id="1.10.260.40">
    <property type="entry name" value="lambda repressor-like DNA-binding domains"/>
    <property type="match status" value="1"/>
</dbReference>
<proteinExistence type="predicted"/>
<dbReference type="RefSeq" id="WP_380623106.1">
    <property type="nucleotide sequence ID" value="NZ_JBHSDK010000021.1"/>
</dbReference>
<comment type="caution">
    <text evidence="2">The sequence shown here is derived from an EMBL/GenBank/DDBJ whole genome shotgun (WGS) entry which is preliminary data.</text>
</comment>
<dbReference type="PROSITE" id="PS50943">
    <property type="entry name" value="HTH_CROC1"/>
    <property type="match status" value="1"/>
</dbReference>
<dbReference type="SUPFAM" id="SSF47413">
    <property type="entry name" value="lambda repressor-like DNA-binding domains"/>
    <property type="match status" value="1"/>
</dbReference>
<reference evidence="3" key="1">
    <citation type="journal article" date="2019" name="Int. J. Syst. Evol. Microbiol.">
        <title>The Global Catalogue of Microorganisms (GCM) 10K type strain sequencing project: providing services to taxonomists for standard genome sequencing and annotation.</title>
        <authorList>
            <consortium name="The Broad Institute Genomics Platform"/>
            <consortium name="The Broad Institute Genome Sequencing Center for Infectious Disease"/>
            <person name="Wu L."/>
            <person name="Ma J."/>
        </authorList>
    </citation>
    <scope>NUCLEOTIDE SEQUENCE [LARGE SCALE GENOMIC DNA]</scope>
    <source>
        <strain evidence="3">IBRC-M 10908</strain>
    </source>
</reference>
<feature type="domain" description="HTH cro/C1-type" evidence="1">
    <location>
        <begin position="5"/>
        <end position="60"/>
    </location>
</feature>
<dbReference type="Proteomes" id="UP001595823">
    <property type="component" value="Unassembled WGS sequence"/>
</dbReference>
<dbReference type="EMBL" id="JBHSDK010000021">
    <property type="protein sequence ID" value="MFC4336606.1"/>
    <property type="molecule type" value="Genomic_DNA"/>
</dbReference>
<evidence type="ECO:0000259" key="1">
    <source>
        <dbReference type="PROSITE" id="PS50943"/>
    </source>
</evidence>
<dbReference type="CDD" id="cd00093">
    <property type="entry name" value="HTH_XRE"/>
    <property type="match status" value="1"/>
</dbReference>
<sequence length="404" mass="44125">MGRRVAYWRGRRGMSQQVFADRLSKSKSWVDKIERGVRRLDKYSVITEIAAVLQIDAGQLVTSEPAHKPHHITLLDQIEIENIRQSLERYERLGLFLDAAEIEAPDLAVLRNQVAYTWSAYEKGHYPNVTRSLIELLRTVPAAESNAEGAEKAGAAELVSQVYQISSSVLRKIGESALAWLAADRAISAANRGDDELLVGTSATRVANALRSQGRHDAAFDINIQVAHGMISHYRDAADPETLSVYGLLLLQGAMAASHTGDTASTRDLLSSAEKAAQRLGGDADYYWTSFGPTNVELHKVAAHIELGEGHAAVQTAEKIPPQALDNLVAERRAHHHLDLSRACLQTGDMERAKANILTAHAIAPAEIQCRPIAMDVVEQILNRYRGEPGSALRRLASEVGVSA</sequence>
<dbReference type="SMART" id="SM00530">
    <property type="entry name" value="HTH_XRE"/>
    <property type="match status" value="1"/>
</dbReference>
<keyword evidence="3" id="KW-1185">Reference proteome</keyword>